<dbReference type="InterPro" id="IPR027417">
    <property type="entry name" value="P-loop_NTPase"/>
</dbReference>
<dbReference type="InterPro" id="IPR011990">
    <property type="entry name" value="TPR-like_helical_dom_sf"/>
</dbReference>
<dbReference type="RefSeq" id="WP_252798773.1">
    <property type="nucleotide sequence ID" value="NZ_BAAABM010000029.1"/>
</dbReference>
<evidence type="ECO:0000313" key="3">
    <source>
        <dbReference type="EMBL" id="GAA0342814.1"/>
    </source>
</evidence>
<comment type="caution">
    <text evidence="3">The sequence shown here is derived from an EMBL/GenBank/DDBJ whole genome shotgun (WGS) entry which is preliminary data.</text>
</comment>
<dbReference type="InterPro" id="IPR019734">
    <property type="entry name" value="TPR_rpt"/>
</dbReference>
<dbReference type="Proteomes" id="UP001501822">
    <property type="component" value="Unassembled WGS sequence"/>
</dbReference>
<organism evidence="3 4">
    <name type="scientific">Actinoallomurus spadix</name>
    <dbReference type="NCBI Taxonomy" id="79912"/>
    <lineage>
        <taxon>Bacteria</taxon>
        <taxon>Bacillati</taxon>
        <taxon>Actinomycetota</taxon>
        <taxon>Actinomycetes</taxon>
        <taxon>Streptosporangiales</taxon>
        <taxon>Thermomonosporaceae</taxon>
        <taxon>Actinoallomurus</taxon>
    </lineage>
</organism>
<reference evidence="3 4" key="1">
    <citation type="journal article" date="2019" name="Int. J. Syst. Evol. Microbiol.">
        <title>The Global Catalogue of Microorganisms (GCM) 10K type strain sequencing project: providing services to taxonomists for standard genome sequencing and annotation.</title>
        <authorList>
            <consortium name="The Broad Institute Genomics Platform"/>
            <consortium name="The Broad Institute Genome Sequencing Center for Infectious Disease"/>
            <person name="Wu L."/>
            <person name="Ma J."/>
        </authorList>
    </citation>
    <scope>NUCLEOTIDE SEQUENCE [LARGE SCALE GENOMIC DNA]</scope>
    <source>
        <strain evidence="3 4">JCM 3146</strain>
    </source>
</reference>
<evidence type="ECO:0000256" key="1">
    <source>
        <dbReference type="SAM" id="Phobius"/>
    </source>
</evidence>
<keyword evidence="1" id="KW-0472">Membrane</keyword>
<dbReference type="SUPFAM" id="SSF48452">
    <property type="entry name" value="TPR-like"/>
    <property type="match status" value="1"/>
</dbReference>
<keyword evidence="1" id="KW-0812">Transmembrane</keyword>
<evidence type="ECO:0000313" key="4">
    <source>
        <dbReference type="Proteomes" id="UP001501822"/>
    </source>
</evidence>
<gene>
    <name evidence="3" type="ORF">GCM10010151_35530</name>
</gene>
<accession>A0ABN0WNN0</accession>
<dbReference type="SUPFAM" id="SSF52540">
    <property type="entry name" value="P-loop containing nucleoside triphosphate hydrolases"/>
    <property type="match status" value="1"/>
</dbReference>
<evidence type="ECO:0000259" key="2">
    <source>
        <dbReference type="SMART" id="SM00382"/>
    </source>
</evidence>
<feature type="transmembrane region" description="Helical" evidence="1">
    <location>
        <begin position="41"/>
        <end position="60"/>
    </location>
</feature>
<sequence length="676" mass="73323">MTSRGRSRFQRTAGYVTFAGAVALKAVGEVAANQLGAVGTWVPWVVIGVGILVFSVSRLLRPSERGPDPIPQDLPRVDDLVGRDSIMETVLAWAHRHGTVVVHGPPGIGTSSVAVAAARRLVPSEESQRYVDLSRLRPNGTGLSRIPLLRDRNRWVRMPVLRILGLDLQLSGADATRAVVEKLRGSGLVLVIDNVQDVNEVRWIAEGVPGAFVIIAGTIGPDELTGVPDVPVSGLAPEHALELLCRQAGEPPRATPKTLLDRLRHRWHSPDTARNSIRARAQADPAAARELAEHYPLGHPRVAILLGRWLAQNPGETFAGLLRVLKDGGEILELHAIMAMVLTRAPSAARRLLSQLVAAPDAEFTDAAIAALGGISLQEADRHLAELSRRFLVQRSSSGARVVPSAVSLADPVPPRETARVQVRLADFYAGLAQDNARMLGGEHDLDATRWFAVHDVTLLALLGVPKPPMRAAAGLWAIAEALDRWFSREQRDRERVDVAEAMLARGAETGDATARAVAYIRMAAVARGRGRVDEAQRLLTEADALGHGHVPYFSQLKTEWAVCHADNGDLDAARNDLRLAHRARPKRDREGRAIDLINLGAIEIKAERYDAAVGYLDRAATLAQEIGAPALQAYARELTGVAWHRQNHHGAAEDAWSDAEILYRSIGDEEGRVSR</sequence>
<keyword evidence="1" id="KW-1133">Transmembrane helix</keyword>
<dbReference type="Gene3D" id="3.40.50.300">
    <property type="entry name" value="P-loop containing nucleotide triphosphate hydrolases"/>
    <property type="match status" value="1"/>
</dbReference>
<protein>
    <recommendedName>
        <fullName evidence="2">AAA+ ATPase domain-containing protein</fullName>
    </recommendedName>
</protein>
<dbReference type="InterPro" id="IPR003593">
    <property type="entry name" value="AAA+_ATPase"/>
</dbReference>
<dbReference type="PANTHER" id="PTHR47691">
    <property type="entry name" value="REGULATOR-RELATED"/>
    <property type="match status" value="1"/>
</dbReference>
<dbReference type="SMART" id="SM00028">
    <property type="entry name" value="TPR"/>
    <property type="match status" value="3"/>
</dbReference>
<dbReference type="EMBL" id="BAAABM010000029">
    <property type="protein sequence ID" value="GAA0342814.1"/>
    <property type="molecule type" value="Genomic_DNA"/>
</dbReference>
<dbReference type="Gene3D" id="1.25.40.10">
    <property type="entry name" value="Tetratricopeptide repeat domain"/>
    <property type="match status" value="1"/>
</dbReference>
<proteinExistence type="predicted"/>
<dbReference type="SMART" id="SM00382">
    <property type="entry name" value="AAA"/>
    <property type="match status" value="1"/>
</dbReference>
<feature type="domain" description="AAA+ ATPase" evidence="2">
    <location>
        <begin position="96"/>
        <end position="238"/>
    </location>
</feature>
<dbReference type="PANTHER" id="PTHR47691:SF3">
    <property type="entry name" value="HTH-TYPE TRANSCRIPTIONAL REGULATOR RV0890C-RELATED"/>
    <property type="match status" value="1"/>
</dbReference>
<keyword evidence="4" id="KW-1185">Reference proteome</keyword>
<name>A0ABN0WNN0_9ACTN</name>